<protein>
    <recommendedName>
        <fullName evidence="3">Streptococcal pilin isopeptide linkage domain-containing protein</fullName>
    </recommendedName>
</protein>
<dbReference type="OrthoDB" id="3170565at2"/>
<feature type="compositionally biased region" description="Gly residues" evidence="1">
    <location>
        <begin position="540"/>
        <end position="549"/>
    </location>
</feature>
<dbReference type="HOGENOM" id="CLU_402650_0_0_11"/>
<proteinExistence type="predicted"/>
<dbReference type="RefSeq" id="WP_016310404.1">
    <property type="nucleotide sequence ID" value="NZ_KE159646.1"/>
</dbReference>
<sequence>MTRMSEWKSGRRGGLPAALALAALLAVGFGLVGAPSAAAAEADALPGSYQLPLHAAAASAKGGTPVATGDGAPAATKSSSPAAKGDGAPAATKDGSASATAKSSSPAAKGDGAPAATKDGSASAAGKEPRAIKPAQPASFAITGMKYLQGRSLAAGEFTFRLGVAGVASIPPQSDLPKKLRQGSSLSAAEKYELVTEADLTYYPSATQPAPSDITVENAADGTVAFEPLVFDATSVGETATQRHQGAIFCYTIAELPPRNADGTLKDGVTRDALGRYVYRGVTYDNSVKRVYLYAYETGDDSNNPEIAVVPLGDAAFAGAPLKSAVGSGMGFVNIFNGAVLDSYRGAVSLDGDAIASGEFNFAVREVGEDGKLIDEHEVSCEASKGGHAAPIQLIADATYDEPGRFFYAVSQIESARSVASKVKLDEASYVITVEVRKGDDERLDAAVTYVRKKPADSDQWVDVDLDAKPSPVVWENTQKAADNPADDGSEGGSGAGSATKPDDSQNAGADAGTSGSGVGAGADADAGGGADAGADAGTSGSGADGGPGDATTTVPAEGVGRPDAAGSGDVATDAASEADGPDGTGDADDAAGVDEAVKPGDHQGNASASSKPTAKDDESSADGGAAKTDVAAGAEGADASKAPGAFAQTGDDLGLPMLIAFLVVIASGVVLAVVSRRRNPRG</sequence>
<evidence type="ECO:0000256" key="2">
    <source>
        <dbReference type="SAM" id="Phobius"/>
    </source>
</evidence>
<feature type="compositionally biased region" description="Gly residues" evidence="1">
    <location>
        <begin position="515"/>
        <end position="532"/>
    </location>
</feature>
<organism evidence="4 5">
    <name type="scientific">Adlercreutzia caecimuris B7</name>
    <dbReference type="NCBI Taxonomy" id="1235794"/>
    <lineage>
        <taxon>Bacteria</taxon>
        <taxon>Bacillati</taxon>
        <taxon>Actinomycetota</taxon>
        <taxon>Coriobacteriia</taxon>
        <taxon>Eggerthellales</taxon>
        <taxon>Eggerthellaceae</taxon>
        <taxon>Adlercreutzia</taxon>
    </lineage>
</organism>
<keyword evidence="2" id="KW-1133">Transmembrane helix</keyword>
<dbReference type="InterPro" id="IPR038174">
    <property type="entry name" value="Strep_pil_link_sf"/>
</dbReference>
<dbReference type="PROSITE" id="PS51318">
    <property type="entry name" value="TAT"/>
    <property type="match status" value="1"/>
</dbReference>
<accession>R9L1Z7</accession>
<evidence type="ECO:0000259" key="3">
    <source>
        <dbReference type="Pfam" id="PF12892"/>
    </source>
</evidence>
<gene>
    <name evidence="4" type="ORF">C811_02228</name>
</gene>
<dbReference type="Gene3D" id="2.60.40.3050">
    <property type="match status" value="2"/>
</dbReference>
<evidence type="ECO:0000313" key="5">
    <source>
        <dbReference type="Proteomes" id="UP000014204"/>
    </source>
</evidence>
<dbReference type="InterPro" id="IPR006311">
    <property type="entry name" value="TAT_signal"/>
</dbReference>
<feature type="compositionally biased region" description="Low complexity" evidence="1">
    <location>
        <begin position="632"/>
        <end position="643"/>
    </location>
</feature>
<feature type="domain" description="Streptococcal pilin isopeptide linkage" evidence="3">
    <location>
        <begin position="350"/>
        <end position="451"/>
    </location>
</feature>
<feature type="region of interest" description="Disordered" evidence="1">
    <location>
        <begin position="61"/>
        <end position="132"/>
    </location>
</feature>
<dbReference type="InterPro" id="IPR022464">
    <property type="entry name" value="Strep_pil_isopept_link"/>
</dbReference>
<dbReference type="Pfam" id="PF12892">
    <property type="entry name" value="FctA"/>
    <property type="match status" value="1"/>
</dbReference>
<keyword evidence="5" id="KW-1185">Reference proteome</keyword>
<dbReference type="Proteomes" id="UP000014204">
    <property type="component" value="Unassembled WGS sequence"/>
</dbReference>
<dbReference type="GeneID" id="82191583"/>
<keyword evidence="2" id="KW-0812">Transmembrane</keyword>
<name>R9L1Z7_9ACTN</name>
<dbReference type="PATRIC" id="fig|1235794.3.peg.2198"/>
<keyword evidence="2" id="KW-0472">Membrane</keyword>
<feature type="region of interest" description="Disordered" evidence="1">
    <location>
        <begin position="479"/>
        <end position="650"/>
    </location>
</feature>
<feature type="compositionally biased region" description="Low complexity" evidence="1">
    <location>
        <begin position="72"/>
        <end position="110"/>
    </location>
</feature>
<dbReference type="AlphaFoldDB" id="R9L1Z7"/>
<dbReference type="EMBL" id="ASSY01000010">
    <property type="protein sequence ID" value="EOS49767.1"/>
    <property type="molecule type" value="Genomic_DNA"/>
</dbReference>
<reference evidence="4 5" key="1">
    <citation type="submission" date="2013-04" db="EMBL/GenBank/DDBJ databases">
        <title>The Genome Sequence of Enterorhabdus caecimuris B7.</title>
        <authorList>
            <consortium name="The Broad Institute Genomics Platform"/>
            <consortium name="The Broad Institute Genome Sequencing Center for Infectious Disease"/>
            <person name="Earl A."/>
            <person name="Xavier R."/>
            <person name="Elson C."/>
            <person name="Duck W."/>
            <person name="Walker B."/>
            <person name="Young S."/>
            <person name="Zeng Q."/>
            <person name="Gargeya S."/>
            <person name="Fitzgerald M."/>
            <person name="Haas B."/>
            <person name="Abouelleil A."/>
            <person name="Allen A.W."/>
            <person name="Alvarado L."/>
            <person name="Arachchi H.M."/>
            <person name="Berlin A.M."/>
            <person name="Chapman S.B."/>
            <person name="Gainer-Dewar J."/>
            <person name="Goldberg J."/>
            <person name="Griggs A."/>
            <person name="Gujja S."/>
            <person name="Hansen M."/>
            <person name="Howarth C."/>
            <person name="Imamovic A."/>
            <person name="Ireland A."/>
            <person name="Larimer J."/>
            <person name="McCowan C."/>
            <person name="Murphy C."/>
            <person name="Pearson M."/>
            <person name="Poon T.W."/>
            <person name="Priest M."/>
            <person name="Roberts A."/>
            <person name="Saif S."/>
            <person name="Shea T."/>
            <person name="Sisk P."/>
            <person name="Sykes S."/>
            <person name="Wortman J."/>
            <person name="Nusbaum C."/>
            <person name="Birren B."/>
        </authorList>
    </citation>
    <scope>NUCLEOTIDE SEQUENCE [LARGE SCALE GENOMIC DNA]</scope>
    <source>
        <strain evidence="4 5">B7</strain>
    </source>
</reference>
<feature type="transmembrane region" description="Helical" evidence="2">
    <location>
        <begin position="654"/>
        <end position="675"/>
    </location>
</feature>
<comment type="caution">
    <text evidence="4">The sequence shown here is derived from an EMBL/GenBank/DDBJ whole genome shotgun (WGS) entry which is preliminary data.</text>
</comment>
<evidence type="ECO:0000313" key="4">
    <source>
        <dbReference type="EMBL" id="EOS49767.1"/>
    </source>
</evidence>
<evidence type="ECO:0000256" key="1">
    <source>
        <dbReference type="SAM" id="MobiDB-lite"/>
    </source>
</evidence>
<dbReference type="STRING" id="1235794.C811_02228"/>